<evidence type="ECO:0000313" key="2">
    <source>
        <dbReference type="Proteomes" id="UP000002059"/>
    </source>
</evidence>
<dbReference type="HOGENOM" id="CLU_3014777_0_0_1"/>
<protein>
    <submittedName>
        <fullName evidence="1">Uncharacterized protein</fullName>
    </submittedName>
</protein>
<dbReference type="RefSeq" id="XP_015703538.1">
    <property type="nucleotide sequence ID" value="XM_015846931.1"/>
</dbReference>
<dbReference type="AlphaFoldDB" id="A0A0A2V7K4"/>
<dbReference type="KEGG" id="pbl:PAAG_11251"/>
<reference evidence="1 2" key="1">
    <citation type="journal article" date="2011" name="PLoS Genet.">
        <title>Comparative genomic analysis of human fungal pathogens causing paracoccidioidomycosis.</title>
        <authorList>
            <person name="Desjardins C.A."/>
            <person name="Champion M.D."/>
            <person name="Holder J.W."/>
            <person name="Muszewska A."/>
            <person name="Goldberg J."/>
            <person name="Bailao A.M."/>
            <person name="Brigido M.M."/>
            <person name="Ferreira M.E."/>
            <person name="Garcia A.M."/>
            <person name="Grynberg M."/>
            <person name="Gujja S."/>
            <person name="Heiman D.I."/>
            <person name="Henn M.R."/>
            <person name="Kodira C.D."/>
            <person name="Leon-Narvaez H."/>
            <person name="Longo L.V."/>
            <person name="Ma L.J."/>
            <person name="Malavazi I."/>
            <person name="Matsuo A.L."/>
            <person name="Morais F.V."/>
            <person name="Pereira M."/>
            <person name="Rodriguez-Brito S."/>
            <person name="Sakthikumar S."/>
            <person name="Salem-Izacc S.M."/>
            <person name="Sykes S.M."/>
            <person name="Teixeira M.M."/>
            <person name="Vallejo M.C."/>
            <person name="Walter M.E."/>
            <person name="Yandava C."/>
            <person name="Young S."/>
            <person name="Zeng Q."/>
            <person name="Zucker J."/>
            <person name="Felipe M.S."/>
            <person name="Goldman G.H."/>
            <person name="Haas B.J."/>
            <person name="McEwen J.G."/>
            <person name="Nino-Vega G."/>
            <person name="Puccia R."/>
            <person name="San-Blas G."/>
            <person name="Soares C.M."/>
            <person name="Birren B.W."/>
            <person name="Cuomo C.A."/>
        </authorList>
    </citation>
    <scope>NUCLEOTIDE SEQUENCE [LARGE SCALE GENOMIC DNA]</scope>
    <source>
        <strain evidence="2">ATCC MYA-826 / Pb01</strain>
    </source>
</reference>
<dbReference type="EMBL" id="KN293993">
    <property type="protein sequence ID" value="KGQ02070.1"/>
    <property type="molecule type" value="Genomic_DNA"/>
</dbReference>
<name>A0A0A2V7K4_PARBA</name>
<evidence type="ECO:0000313" key="1">
    <source>
        <dbReference type="EMBL" id="KGQ02070.1"/>
    </source>
</evidence>
<organism evidence="1 2">
    <name type="scientific">Paracoccidioides lutzii (strain ATCC MYA-826 / Pb01)</name>
    <name type="common">Paracoccidioides brasiliensis</name>
    <dbReference type="NCBI Taxonomy" id="502779"/>
    <lineage>
        <taxon>Eukaryota</taxon>
        <taxon>Fungi</taxon>
        <taxon>Dikarya</taxon>
        <taxon>Ascomycota</taxon>
        <taxon>Pezizomycotina</taxon>
        <taxon>Eurotiomycetes</taxon>
        <taxon>Eurotiomycetidae</taxon>
        <taxon>Onygenales</taxon>
        <taxon>Ajellomycetaceae</taxon>
        <taxon>Paracoccidioides</taxon>
    </lineage>
</organism>
<dbReference type="GeneID" id="26970319"/>
<keyword evidence="2" id="KW-1185">Reference proteome</keyword>
<dbReference type="VEuPathDB" id="FungiDB:PAAG_11251"/>
<dbReference type="Proteomes" id="UP000002059">
    <property type="component" value="Partially assembled WGS sequence"/>
</dbReference>
<accession>A0A0A2V7K4</accession>
<sequence length="56" mass="6419">MLPVYSKSGISRESTTSLNRLRSIAREAIIQNTSATYSTRATRRIEDTESRCFQKH</sequence>
<gene>
    <name evidence="1" type="ORF">PAAG_11251</name>
</gene>
<proteinExistence type="predicted"/>